<evidence type="ECO:0000256" key="2">
    <source>
        <dbReference type="SAM" id="Phobius"/>
    </source>
</evidence>
<dbReference type="Proteomes" id="UP000003022">
    <property type="component" value="Unassembled WGS sequence"/>
</dbReference>
<evidence type="ECO:0000313" key="4">
    <source>
        <dbReference type="Proteomes" id="UP000003022"/>
    </source>
</evidence>
<feature type="compositionally biased region" description="Basic and acidic residues" evidence="1">
    <location>
        <begin position="1"/>
        <end position="11"/>
    </location>
</feature>
<feature type="transmembrane region" description="Helical" evidence="2">
    <location>
        <begin position="94"/>
        <end position="113"/>
    </location>
</feature>
<accession>F3NQZ5</accession>
<keyword evidence="2" id="KW-0472">Membrane</keyword>
<keyword evidence="2" id="KW-0812">Transmembrane</keyword>
<dbReference type="RefSeq" id="WP_006143421.1">
    <property type="nucleotide sequence ID" value="NZ_AEYX01000044.1"/>
</dbReference>
<proteinExistence type="predicted"/>
<name>F3NQZ5_9ACTN</name>
<keyword evidence="4" id="KW-1185">Reference proteome</keyword>
<evidence type="ECO:0000256" key="1">
    <source>
        <dbReference type="SAM" id="MobiDB-lite"/>
    </source>
</evidence>
<gene>
    <name evidence="3" type="ORF">SGM_5559</name>
</gene>
<dbReference type="Pfam" id="PF12277">
    <property type="entry name" value="DUF3618"/>
    <property type="match status" value="1"/>
</dbReference>
<dbReference type="STRING" id="996637.SGM_5559"/>
<comment type="caution">
    <text evidence="3">The sequence shown here is derived from an EMBL/GenBank/DDBJ whole genome shotgun (WGS) entry which is preliminary data.</text>
</comment>
<sequence length="119" mass="12283">MTGGRDHRAKTDAGQLAGSVPASGRNATGAKGPEELLAQIEETRGKLGDTVAELAGKTDVKGRARARAEDLRDRAGAMTVQLRSTAARAGEQRVPLVLAGVGAGAVVAAGVWWRRRGGR</sequence>
<protein>
    <submittedName>
        <fullName evidence="3">Alanine-rich protein</fullName>
    </submittedName>
</protein>
<keyword evidence="2" id="KW-1133">Transmembrane helix</keyword>
<organism evidence="3 4">
    <name type="scientific">Streptomyces griseoaurantiacus M045</name>
    <dbReference type="NCBI Taxonomy" id="996637"/>
    <lineage>
        <taxon>Bacteria</taxon>
        <taxon>Bacillati</taxon>
        <taxon>Actinomycetota</taxon>
        <taxon>Actinomycetes</taxon>
        <taxon>Kitasatosporales</taxon>
        <taxon>Streptomycetaceae</taxon>
        <taxon>Streptomyces</taxon>
        <taxon>Streptomyces aurantiacus group</taxon>
    </lineage>
</organism>
<evidence type="ECO:0000313" key="3">
    <source>
        <dbReference type="EMBL" id="EGG43979.1"/>
    </source>
</evidence>
<dbReference type="eggNOG" id="ENOG5033N3R">
    <property type="taxonomic scope" value="Bacteria"/>
</dbReference>
<dbReference type="EMBL" id="AEYX01000044">
    <property type="protein sequence ID" value="EGG43979.1"/>
    <property type="molecule type" value="Genomic_DNA"/>
</dbReference>
<dbReference type="AlphaFoldDB" id="F3NQZ5"/>
<feature type="region of interest" description="Disordered" evidence="1">
    <location>
        <begin position="1"/>
        <end position="33"/>
    </location>
</feature>
<reference evidence="3 4" key="1">
    <citation type="journal article" date="2011" name="J. Bacteriol.">
        <title>Draft genome sequence of the marine bacterium Streptomyces griseoaurantiacus M045, which produces novel manumycin-type antibiotics with a pABA core component.</title>
        <authorList>
            <person name="Li F."/>
            <person name="Jiang P."/>
            <person name="Zheng H."/>
            <person name="Wang S."/>
            <person name="Zhao G."/>
            <person name="Qin S."/>
            <person name="Liu Z."/>
        </authorList>
    </citation>
    <scope>NUCLEOTIDE SEQUENCE [LARGE SCALE GENOMIC DNA]</scope>
    <source>
        <strain evidence="3 4">M045</strain>
    </source>
</reference>
<dbReference type="InterPro" id="IPR022062">
    <property type="entry name" value="DUF3618"/>
</dbReference>